<protein>
    <recommendedName>
        <fullName evidence="3">F-box domain-containing protein</fullName>
    </recommendedName>
</protein>
<reference evidence="1 2" key="1">
    <citation type="submission" date="2020-01" db="EMBL/GenBank/DDBJ databases">
        <authorList>
            <person name="Gupta K D."/>
        </authorList>
    </citation>
    <scope>NUCLEOTIDE SEQUENCE [LARGE SCALE GENOMIC DNA]</scope>
</reference>
<keyword evidence="2" id="KW-1185">Reference proteome</keyword>
<sequence>MLLPSTADDTIFDNIGPGDLIRYSRTCREARDAVAAYSRRAFYLEGVLSRYFSPVQILKFRELQFETGALISGSTALQLLDRTYYENSDLDVYVAQRACKPIAFWLRSIGYKYVPRPRRSPFMQIVPELQTLETALDYMSPHMPQILAIDRERDDEHQFLDARDDGYSGGLNIYDFKKPNEEVKIQLFTTWQAPLECILNFHSTCVMNFITYDKAISLYPQATFDQRRALACHPNWQGRREAYAKYRNRGWKIIKKAWRLEAEDPDSPFVLGIRRVGDSKCWTVPICPKVDFPESTMEANTWRLERHWHTRGPEMAFSVLKSPALASRYLVANSEIEGVISGGLPESSSEGTWDAKLKELVESHWELEVEQEKDEPIPEGEAWF</sequence>
<evidence type="ECO:0008006" key="3">
    <source>
        <dbReference type="Google" id="ProtNLM"/>
    </source>
</evidence>
<gene>
    <name evidence="1" type="ORF">AAE3_LOCUS9682</name>
</gene>
<evidence type="ECO:0000313" key="2">
    <source>
        <dbReference type="Proteomes" id="UP000467700"/>
    </source>
</evidence>
<proteinExistence type="predicted"/>
<accession>A0A8S0XP56</accession>
<comment type="caution">
    <text evidence="1">The sequence shown here is derived from an EMBL/GenBank/DDBJ whole genome shotgun (WGS) entry which is preliminary data.</text>
</comment>
<dbReference type="OrthoDB" id="3041043at2759"/>
<dbReference type="Proteomes" id="UP000467700">
    <property type="component" value="Unassembled WGS sequence"/>
</dbReference>
<organism evidence="1 2">
    <name type="scientific">Cyclocybe aegerita</name>
    <name type="common">Black poplar mushroom</name>
    <name type="synonym">Agrocybe aegerita</name>
    <dbReference type="NCBI Taxonomy" id="1973307"/>
    <lineage>
        <taxon>Eukaryota</taxon>
        <taxon>Fungi</taxon>
        <taxon>Dikarya</taxon>
        <taxon>Basidiomycota</taxon>
        <taxon>Agaricomycotina</taxon>
        <taxon>Agaricomycetes</taxon>
        <taxon>Agaricomycetidae</taxon>
        <taxon>Agaricales</taxon>
        <taxon>Agaricineae</taxon>
        <taxon>Bolbitiaceae</taxon>
        <taxon>Cyclocybe</taxon>
    </lineage>
</organism>
<dbReference type="AlphaFoldDB" id="A0A8S0XP56"/>
<dbReference type="EMBL" id="CACVBS010000060">
    <property type="protein sequence ID" value="CAA7267473.1"/>
    <property type="molecule type" value="Genomic_DNA"/>
</dbReference>
<evidence type="ECO:0000313" key="1">
    <source>
        <dbReference type="EMBL" id="CAA7267473.1"/>
    </source>
</evidence>
<name>A0A8S0XP56_CYCAE</name>